<evidence type="ECO:0000256" key="2">
    <source>
        <dbReference type="ARBA" id="ARBA00022771"/>
    </source>
</evidence>
<dbReference type="Proteomes" id="UP001489004">
    <property type="component" value="Unassembled WGS sequence"/>
</dbReference>
<dbReference type="EMBL" id="JALJOR010000002">
    <property type="protein sequence ID" value="KAK9824235.1"/>
    <property type="molecule type" value="Genomic_DNA"/>
</dbReference>
<dbReference type="InterPro" id="IPR002893">
    <property type="entry name" value="Znf_MYND"/>
</dbReference>
<dbReference type="AlphaFoldDB" id="A0AAW1QRY8"/>
<keyword evidence="1" id="KW-0479">Metal-binding</keyword>
<organism evidence="7 8">
    <name type="scientific">[Myrmecia] bisecta</name>
    <dbReference type="NCBI Taxonomy" id="41462"/>
    <lineage>
        <taxon>Eukaryota</taxon>
        <taxon>Viridiplantae</taxon>
        <taxon>Chlorophyta</taxon>
        <taxon>core chlorophytes</taxon>
        <taxon>Trebouxiophyceae</taxon>
        <taxon>Trebouxiales</taxon>
        <taxon>Trebouxiaceae</taxon>
        <taxon>Myrmecia</taxon>
    </lineage>
</organism>
<name>A0AAW1QRY8_9CHLO</name>
<dbReference type="SUPFAM" id="SSF144232">
    <property type="entry name" value="HIT/MYND zinc finger-like"/>
    <property type="match status" value="1"/>
</dbReference>
<evidence type="ECO:0000313" key="7">
    <source>
        <dbReference type="EMBL" id="KAK9824235.1"/>
    </source>
</evidence>
<evidence type="ECO:0000313" key="8">
    <source>
        <dbReference type="Proteomes" id="UP001489004"/>
    </source>
</evidence>
<evidence type="ECO:0000256" key="1">
    <source>
        <dbReference type="ARBA" id="ARBA00022723"/>
    </source>
</evidence>
<dbReference type="CDD" id="cd23020">
    <property type="entry name" value="zf-HIT"/>
    <property type="match status" value="1"/>
</dbReference>
<dbReference type="Pfam" id="PF01753">
    <property type="entry name" value="zf-MYND"/>
    <property type="match status" value="1"/>
</dbReference>
<dbReference type="GO" id="GO:0008270">
    <property type="term" value="F:zinc ion binding"/>
    <property type="evidence" value="ECO:0007669"/>
    <property type="project" value="UniProtKB-KW"/>
</dbReference>
<dbReference type="PROSITE" id="PS50865">
    <property type="entry name" value="ZF_MYND_2"/>
    <property type="match status" value="1"/>
</dbReference>
<comment type="caution">
    <text evidence="7">The sequence shown here is derived from an EMBL/GenBank/DDBJ whole genome shotgun (WGS) entry which is preliminary data.</text>
</comment>
<evidence type="ECO:0000256" key="4">
    <source>
        <dbReference type="PROSITE-ProRule" id="PRU00134"/>
    </source>
</evidence>
<feature type="region of interest" description="Disordered" evidence="5">
    <location>
        <begin position="115"/>
        <end position="151"/>
    </location>
</feature>
<dbReference type="Gene3D" id="6.10.140.2220">
    <property type="match status" value="1"/>
</dbReference>
<feature type="compositionally biased region" description="Low complexity" evidence="5">
    <location>
        <begin position="134"/>
        <end position="147"/>
    </location>
</feature>
<keyword evidence="3" id="KW-0862">Zinc</keyword>
<keyword evidence="8" id="KW-1185">Reference proteome</keyword>
<evidence type="ECO:0000256" key="5">
    <source>
        <dbReference type="SAM" id="MobiDB-lite"/>
    </source>
</evidence>
<protein>
    <recommendedName>
        <fullName evidence="6">MYND-type domain-containing protein</fullName>
    </recommendedName>
</protein>
<evidence type="ECO:0000256" key="3">
    <source>
        <dbReference type="ARBA" id="ARBA00022833"/>
    </source>
</evidence>
<reference evidence="7 8" key="1">
    <citation type="journal article" date="2024" name="Nat. Commun.">
        <title>Phylogenomics reveals the evolutionary origins of lichenization in chlorophyte algae.</title>
        <authorList>
            <person name="Puginier C."/>
            <person name="Libourel C."/>
            <person name="Otte J."/>
            <person name="Skaloud P."/>
            <person name="Haon M."/>
            <person name="Grisel S."/>
            <person name="Petersen M."/>
            <person name="Berrin J.G."/>
            <person name="Delaux P.M."/>
            <person name="Dal Grande F."/>
            <person name="Keller J."/>
        </authorList>
    </citation>
    <scope>NUCLEOTIDE SEQUENCE [LARGE SCALE GENOMIC DNA]</scope>
    <source>
        <strain evidence="7 8">SAG 2043</strain>
    </source>
</reference>
<proteinExistence type="predicted"/>
<dbReference type="PROSITE" id="PS01360">
    <property type="entry name" value="ZF_MYND_1"/>
    <property type="match status" value="1"/>
</dbReference>
<gene>
    <name evidence="7" type="ORF">WJX72_008831</name>
</gene>
<evidence type="ECO:0000259" key="6">
    <source>
        <dbReference type="PROSITE" id="PS50865"/>
    </source>
</evidence>
<accession>A0AAW1QRY8</accession>
<feature type="domain" description="MYND-type" evidence="6">
    <location>
        <begin position="74"/>
        <end position="111"/>
    </location>
</feature>
<keyword evidence="2 4" id="KW-0863">Zinc-finger</keyword>
<sequence>MKANSASHPLQPHRAGLCEAGTRVLGRNARKLAPSYVKAARRQHNVPGPFQISFMVPAVPLSPEASTAMAIRTCASCGHADPKFNCSRCQADSYCSRSCQKSHWKQHKPACQLAVGEASPPRDKQPGASSDVCTASNDTSSSAGSSGRQDESVLVKLVNDGSDEDTMNYSSTFNLRWPMREQTADKLRIDDCNAAPPNVHGHKRFLVKVQAPLLGAGQMPLLSYDKDRSFQRMVMPSSPAYVPLLARIRANQQHACNKAYFWAARESETAMRVFLQLPPQQHAWRDQS</sequence>